<feature type="coiled-coil region" evidence="1">
    <location>
        <begin position="166"/>
        <end position="200"/>
    </location>
</feature>
<reference evidence="3 4" key="1">
    <citation type="journal article" date="2020" name="Mol. Plant">
        <title>The Chromosome-Based Rubber Tree Genome Provides New Insights into Spurge Genome Evolution and Rubber Biosynthesis.</title>
        <authorList>
            <person name="Liu J."/>
            <person name="Shi C."/>
            <person name="Shi C.C."/>
            <person name="Li W."/>
            <person name="Zhang Q.J."/>
            <person name="Zhang Y."/>
            <person name="Li K."/>
            <person name="Lu H.F."/>
            <person name="Shi C."/>
            <person name="Zhu S.T."/>
            <person name="Xiao Z.Y."/>
            <person name="Nan H."/>
            <person name="Yue Y."/>
            <person name="Zhu X.G."/>
            <person name="Wu Y."/>
            <person name="Hong X.N."/>
            <person name="Fan G.Y."/>
            <person name="Tong Y."/>
            <person name="Zhang D."/>
            <person name="Mao C.L."/>
            <person name="Liu Y.L."/>
            <person name="Hao S.J."/>
            <person name="Liu W.Q."/>
            <person name="Lv M.Q."/>
            <person name="Zhang H.B."/>
            <person name="Liu Y."/>
            <person name="Hu-Tang G.R."/>
            <person name="Wang J.P."/>
            <person name="Wang J.H."/>
            <person name="Sun Y.H."/>
            <person name="Ni S.B."/>
            <person name="Chen W.B."/>
            <person name="Zhang X.C."/>
            <person name="Jiao Y.N."/>
            <person name="Eichler E.E."/>
            <person name="Li G.H."/>
            <person name="Liu X."/>
            <person name="Gao L.Z."/>
        </authorList>
    </citation>
    <scope>NUCLEOTIDE SEQUENCE [LARGE SCALE GENOMIC DNA]</scope>
    <source>
        <strain evidence="4">cv. GT1</strain>
        <tissue evidence="3">Leaf</tissue>
    </source>
</reference>
<proteinExistence type="predicted"/>
<evidence type="ECO:0000313" key="4">
    <source>
        <dbReference type="Proteomes" id="UP000467840"/>
    </source>
</evidence>
<dbReference type="EMBL" id="JAAGAX010000002">
    <property type="protein sequence ID" value="KAF2322402.1"/>
    <property type="molecule type" value="Genomic_DNA"/>
</dbReference>
<name>A0A6A6N888_HEVBR</name>
<organism evidence="3 4">
    <name type="scientific">Hevea brasiliensis</name>
    <name type="common">Para rubber tree</name>
    <name type="synonym">Siphonia brasiliensis</name>
    <dbReference type="NCBI Taxonomy" id="3981"/>
    <lineage>
        <taxon>Eukaryota</taxon>
        <taxon>Viridiplantae</taxon>
        <taxon>Streptophyta</taxon>
        <taxon>Embryophyta</taxon>
        <taxon>Tracheophyta</taxon>
        <taxon>Spermatophyta</taxon>
        <taxon>Magnoliopsida</taxon>
        <taxon>eudicotyledons</taxon>
        <taxon>Gunneridae</taxon>
        <taxon>Pentapetalae</taxon>
        <taxon>rosids</taxon>
        <taxon>fabids</taxon>
        <taxon>Malpighiales</taxon>
        <taxon>Euphorbiaceae</taxon>
        <taxon>Crotonoideae</taxon>
        <taxon>Micrandreae</taxon>
        <taxon>Hevea</taxon>
    </lineage>
</organism>
<accession>A0A6A6N888</accession>
<dbReference type="AlphaFoldDB" id="A0A6A6N888"/>
<evidence type="ECO:0000256" key="1">
    <source>
        <dbReference type="SAM" id="Coils"/>
    </source>
</evidence>
<feature type="region of interest" description="Disordered" evidence="2">
    <location>
        <begin position="1"/>
        <end position="30"/>
    </location>
</feature>
<evidence type="ECO:0000313" key="3">
    <source>
        <dbReference type="EMBL" id="KAF2322402.1"/>
    </source>
</evidence>
<evidence type="ECO:0000256" key="2">
    <source>
        <dbReference type="SAM" id="MobiDB-lite"/>
    </source>
</evidence>
<feature type="compositionally biased region" description="Basic and acidic residues" evidence="2">
    <location>
        <begin position="21"/>
        <end position="30"/>
    </location>
</feature>
<dbReference type="Proteomes" id="UP000467840">
    <property type="component" value="Chromosome 11"/>
</dbReference>
<keyword evidence="1" id="KW-0175">Coiled coil</keyword>
<keyword evidence="4" id="KW-1185">Reference proteome</keyword>
<gene>
    <name evidence="3" type="ORF">GH714_013863</name>
</gene>
<comment type="caution">
    <text evidence="3">The sequence shown here is derived from an EMBL/GenBank/DDBJ whole genome shotgun (WGS) entry which is preliminary data.</text>
</comment>
<protein>
    <submittedName>
        <fullName evidence="3">Uncharacterized protein</fullName>
    </submittedName>
</protein>
<sequence length="204" mass="23321">MEEKSRLVCASNAPEANGLEENDKPIHGDVKGSRKSDWFCDFDDSEAEPLDLTAVKREGRARARVNASSTNLDRQKEELACLQICKGEVEDALRKTQHAEVELRDNLAILKTRLEEENHRQENEKVLFAIDNIDKVDTSRKTWHLGGKATDLLKSEEEKTKVQTEIKLSREKLRLVRSELEDLHKKSAKIENEMQAVQMDIQKG</sequence>